<evidence type="ECO:0000256" key="1">
    <source>
        <dbReference type="SAM" id="Coils"/>
    </source>
</evidence>
<gene>
    <name evidence="2" type="ORF">FCALED_LOCUS6967</name>
</gene>
<accession>A0A9N9BM10</accession>
<dbReference type="AlphaFoldDB" id="A0A9N9BM10"/>
<keyword evidence="3" id="KW-1185">Reference proteome</keyword>
<protein>
    <submittedName>
        <fullName evidence="2">5403_t:CDS:1</fullName>
    </submittedName>
</protein>
<organism evidence="2 3">
    <name type="scientific">Funneliformis caledonium</name>
    <dbReference type="NCBI Taxonomy" id="1117310"/>
    <lineage>
        <taxon>Eukaryota</taxon>
        <taxon>Fungi</taxon>
        <taxon>Fungi incertae sedis</taxon>
        <taxon>Mucoromycota</taxon>
        <taxon>Glomeromycotina</taxon>
        <taxon>Glomeromycetes</taxon>
        <taxon>Glomerales</taxon>
        <taxon>Glomeraceae</taxon>
        <taxon>Funneliformis</taxon>
    </lineage>
</organism>
<comment type="caution">
    <text evidence="2">The sequence shown here is derived from an EMBL/GenBank/DDBJ whole genome shotgun (WGS) entry which is preliminary data.</text>
</comment>
<keyword evidence="1" id="KW-0175">Coiled coil</keyword>
<evidence type="ECO:0000313" key="2">
    <source>
        <dbReference type="EMBL" id="CAG8568358.1"/>
    </source>
</evidence>
<name>A0A9N9BM10_9GLOM</name>
<feature type="coiled-coil region" evidence="1">
    <location>
        <begin position="22"/>
        <end position="60"/>
    </location>
</feature>
<reference evidence="2" key="1">
    <citation type="submission" date="2021-06" db="EMBL/GenBank/DDBJ databases">
        <authorList>
            <person name="Kallberg Y."/>
            <person name="Tangrot J."/>
            <person name="Rosling A."/>
        </authorList>
    </citation>
    <scope>NUCLEOTIDE SEQUENCE</scope>
    <source>
        <strain evidence="2">UK204</strain>
    </source>
</reference>
<evidence type="ECO:0000313" key="3">
    <source>
        <dbReference type="Proteomes" id="UP000789570"/>
    </source>
</evidence>
<dbReference type="EMBL" id="CAJVPQ010001756">
    <property type="protein sequence ID" value="CAG8568358.1"/>
    <property type="molecule type" value="Genomic_DNA"/>
</dbReference>
<sequence>MLEKAEAALEKFEEGFYDELLLKKLKRNKKSLNEKDRLEKARLEKKEENLEAEKQKSISALASAIMHNPCYEDIENDLSFLETLDAEEATTIDNIFNNFQDHDPPNPDWIDESGGQENSRFADHYLTYQQFAQYCRRAQPDFTTSWAFKDKSGWENSCIKKVIAQCYHYSTNFFNGDENNLTRKYISIITDSRQYRLWTL</sequence>
<dbReference type="Proteomes" id="UP000789570">
    <property type="component" value="Unassembled WGS sequence"/>
</dbReference>
<proteinExistence type="predicted"/>